<reference evidence="2" key="1">
    <citation type="journal article" date="2015" name="Nat. Genet.">
        <title>The genome and transcriptome of the zoonotic hookworm Ancylostoma ceylanicum identify infection-specific gene families.</title>
        <authorList>
            <person name="Schwarz E.M."/>
            <person name="Hu Y."/>
            <person name="Antoshechkin I."/>
            <person name="Miller M.M."/>
            <person name="Sternberg P.W."/>
            <person name="Aroian R.V."/>
        </authorList>
    </citation>
    <scope>NUCLEOTIDE SEQUENCE</scope>
    <source>
        <strain evidence="2">HY135</strain>
    </source>
</reference>
<accession>A0A016VYT4</accession>
<sequence length="71" mass="7999">MQAVTHFKPVVSAGFIECRGDDWSKLFSDSGYEAAGKLVPFRPPHRKARCHFHEHTISEKLLRALINHGLG</sequence>
<dbReference type="EMBL" id="JARK01001339">
    <property type="protein sequence ID" value="EYC31928.1"/>
    <property type="molecule type" value="Genomic_DNA"/>
</dbReference>
<evidence type="ECO:0000313" key="1">
    <source>
        <dbReference type="EMBL" id="EYC31928.1"/>
    </source>
</evidence>
<organism evidence="1 2">
    <name type="scientific">Ancylostoma ceylanicum</name>
    <dbReference type="NCBI Taxonomy" id="53326"/>
    <lineage>
        <taxon>Eukaryota</taxon>
        <taxon>Metazoa</taxon>
        <taxon>Ecdysozoa</taxon>
        <taxon>Nematoda</taxon>
        <taxon>Chromadorea</taxon>
        <taxon>Rhabditida</taxon>
        <taxon>Rhabditina</taxon>
        <taxon>Rhabditomorpha</taxon>
        <taxon>Strongyloidea</taxon>
        <taxon>Ancylostomatidae</taxon>
        <taxon>Ancylostomatinae</taxon>
        <taxon>Ancylostoma</taxon>
    </lineage>
</organism>
<keyword evidence="2" id="KW-1185">Reference proteome</keyword>
<gene>
    <name evidence="1" type="primary">Acey_s0003.g1311</name>
    <name evidence="1" type="ORF">Y032_0003g1311</name>
</gene>
<evidence type="ECO:0000313" key="2">
    <source>
        <dbReference type="Proteomes" id="UP000024635"/>
    </source>
</evidence>
<proteinExistence type="predicted"/>
<comment type="caution">
    <text evidence="1">The sequence shown here is derived from an EMBL/GenBank/DDBJ whole genome shotgun (WGS) entry which is preliminary data.</text>
</comment>
<dbReference type="AlphaFoldDB" id="A0A016VYT4"/>
<dbReference type="Proteomes" id="UP000024635">
    <property type="component" value="Unassembled WGS sequence"/>
</dbReference>
<name>A0A016VYT4_9BILA</name>
<protein>
    <submittedName>
        <fullName evidence="1">Uncharacterized protein</fullName>
    </submittedName>
</protein>